<proteinExistence type="predicted"/>
<keyword evidence="2" id="KW-1185">Reference proteome</keyword>
<dbReference type="EMBL" id="JAODUP010000040">
    <property type="protein sequence ID" value="KAK2166261.1"/>
    <property type="molecule type" value="Genomic_DNA"/>
</dbReference>
<protein>
    <submittedName>
        <fullName evidence="1">Uncharacterized protein</fullName>
    </submittedName>
</protein>
<accession>A0AAD9K7F6</accession>
<reference evidence="1" key="1">
    <citation type="journal article" date="2023" name="Mol. Biol. Evol.">
        <title>Third-Generation Sequencing Reveals the Adaptive Role of the Epigenome in Three Deep-Sea Polychaetes.</title>
        <authorList>
            <person name="Perez M."/>
            <person name="Aroh O."/>
            <person name="Sun Y."/>
            <person name="Lan Y."/>
            <person name="Juniper S.K."/>
            <person name="Young C.R."/>
            <person name="Angers B."/>
            <person name="Qian P.Y."/>
        </authorList>
    </citation>
    <scope>NUCLEOTIDE SEQUENCE</scope>
    <source>
        <strain evidence="1">P08H-3</strain>
    </source>
</reference>
<dbReference type="AlphaFoldDB" id="A0AAD9K7F6"/>
<dbReference type="Proteomes" id="UP001208570">
    <property type="component" value="Unassembled WGS sequence"/>
</dbReference>
<evidence type="ECO:0000313" key="2">
    <source>
        <dbReference type="Proteomes" id="UP001208570"/>
    </source>
</evidence>
<sequence>MELAEYLGVLERISCDFQPSKHDNNCLPVCTRFYQVSYDRSTTRDGVLKRTFDVLSPFGRVGPLFNARLLYVYSLHSPACFCGVPLVNGLRDKWLIRITMGLLSPPYLITLSYRIPDRVINGVGTNWRWSPIVDLVATNAAAN</sequence>
<name>A0AAD9K7F6_9ANNE</name>
<gene>
    <name evidence="1" type="ORF">LSH36_40g07025</name>
</gene>
<organism evidence="1 2">
    <name type="scientific">Paralvinella palmiformis</name>
    <dbReference type="NCBI Taxonomy" id="53620"/>
    <lineage>
        <taxon>Eukaryota</taxon>
        <taxon>Metazoa</taxon>
        <taxon>Spiralia</taxon>
        <taxon>Lophotrochozoa</taxon>
        <taxon>Annelida</taxon>
        <taxon>Polychaeta</taxon>
        <taxon>Sedentaria</taxon>
        <taxon>Canalipalpata</taxon>
        <taxon>Terebellida</taxon>
        <taxon>Terebelliformia</taxon>
        <taxon>Alvinellidae</taxon>
        <taxon>Paralvinella</taxon>
    </lineage>
</organism>
<evidence type="ECO:0000313" key="1">
    <source>
        <dbReference type="EMBL" id="KAK2166261.1"/>
    </source>
</evidence>
<comment type="caution">
    <text evidence="1">The sequence shown here is derived from an EMBL/GenBank/DDBJ whole genome shotgun (WGS) entry which is preliminary data.</text>
</comment>